<accession>A0A6P5FZX8</accession>
<proteinExistence type="predicted"/>
<evidence type="ECO:0000256" key="1">
    <source>
        <dbReference type="SAM" id="MobiDB-lite"/>
    </source>
</evidence>
<dbReference type="PANTHER" id="PTHR10388">
    <property type="entry name" value="EUKARYOTIC TRANSLATION INITIATION FACTOR SUI1"/>
    <property type="match status" value="1"/>
</dbReference>
<dbReference type="RefSeq" id="XP_020101921.1">
    <property type="nucleotide sequence ID" value="XM_020246332.1"/>
</dbReference>
<feature type="compositionally biased region" description="Low complexity" evidence="1">
    <location>
        <begin position="36"/>
        <end position="50"/>
    </location>
</feature>
<dbReference type="GeneID" id="109719569"/>
<dbReference type="AlphaFoldDB" id="A0A6P5FZX8"/>
<reference evidence="4" key="2">
    <citation type="submission" date="2025-08" db="UniProtKB">
        <authorList>
            <consortium name="RefSeq"/>
        </authorList>
    </citation>
    <scope>IDENTIFICATION</scope>
    <source>
        <tissue evidence="4">Leaf</tissue>
    </source>
</reference>
<reference evidence="3" key="1">
    <citation type="journal article" date="2015" name="Nat. Genet.">
        <title>The pineapple genome and the evolution of CAM photosynthesis.</title>
        <authorList>
            <person name="Ming R."/>
            <person name="VanBuren R."/>
            <person name="Wai C.M."/>
            <person name="Tang H."/>
            <person name="Schatz M.C."/>
            <person name="Bowers J.E."/>
            <person name="Lyons E."/>
            <person name="Wang M.L."/>
            <person name="Chen J."/>
            <person name="Biggers E."/>
            <person name="Zhang J."/>
            <person name="Huang L."/>
            <person name="Zhang L."/>
            <person name="Miao W."/>
            <person name="Zhang J."/>
            <person name="Ye Z."/>
            <person name="Miao C."/>
            <person name="Lin Z."/>
            <person name="Wang H."/>
            <person name="Zhou H."/>
            <person name="Yim W.C."/>
            <person name="Priest H.D."/>
            <person name="Zheng C."/>
            <person name="Woodhouse M."/>
            <person name="Edger P.P."/>
            <person name="Guyot R."/>
            <person name="Guo H.B."/>
            <person name="Guo H."/>
            <person name="Zheng G."/>
            <person name="Singh R."/>
            <person name="Sharma A."/>
            <person name="Min X."/>
            <person name="Zheng Y."/>
            <person name="Lee H."/>
            <person name="Gurtowski J."/>
            <person name="Sedlazeck F.J."/>
            <person name="Harkess A."/>
            <person name="McKain M.R."/>
            <person name="Liao Z."/>
            <person name="Fang J."/>
            <person name="Liu J."/>
            <person name="Zhang X."/>
            <person name="Zhang Q."/>
            <person name="Hu W."/>
            <person name="Qin Y."/>
            <person name="Wang K."/>
            <person name="Chen L.Y."/>
            <person name="Shirley N."/>
            <person name="Lin Y.R."/>
            <person name="Liu L.Y."/>
            <person name="Hernandez A.G."/>
            <person name="Wright C.L."/>
            <person name="Bulone V."/>
            <person name="Tuskan G.A."/>
            <person name="Heath K."/>
            <person name="Zee F."/>
            <person name="Moore P.H."/>
            <person name="Sunkar R."/>
            <person name="Leebens-Mack J.H."/>
            <person name="Mockler T."/>
            <person name="Bennetzen J.L."/>
            <person name="Freeling M."/>
            <person name="Sankoff D."/>
            <person name="Paterson A.H."/>
            <person name="Zhu X."/>
            <person name="Yang X."/>
            <person name="Smith J.A."/>
            <person name="Cushman J.C."/>
            <person name="Paull R.E."/>
            <person name="Yu Q."/>
        </authorList>
    </citation>
    <scope>NUCLEOTIDE SEQUENCE [LARGE SCALE GENOMIC DNA]</scope>
    <source>
        <strain evidence="3">cv. F153</strain>
    </source>
</reference>
<organism evidence="3 4">
    <name type="scientific">Ananas comosus</name>
    <name type="common">Pineapple</name>
    <name type="synonym">Ananas ananas</name>
    <dbReference type="NCBI Taxonomy" id="4615"/>
    <lineage>
        <taxon>Eukaryota</taxon>
        <taxon>Viridiplantae</taxon>
        <taxon>Streptophyta</taxon>
        <taxon>Embryophyta</taxon>
        <taxon>Tracheophyta</taxon>
        <taxon>Spermatophyta</taxon>
        <taxon>Magnoliopsida</taxon>
        <taxon>Liliopsida</taxon>
        <taxon>Poales</taxon>
        <taxon>Bromeliaceae</taxon>
        <taxon>Bromelioideae</taxon>
        <taxon>Ananas</taxon>
    </lineage>
</organism>
<dbReference type="OrthoDB" id="1926485at2759"/>
<dbReference type="Pfam" id="PF05634">
    <property type="entry name" value="APO_RNA-bind"/>
    <property type="match status" value="2"/>
</dbReference>
<dbReference type="GO" id="GO:0003723">
    <property type="term" value="F:RNA binding"/>
    <property type="evidence" value="ECO:0007669"/>
    <property type="project" value="InterPro"/>
</dbReference>
<feature type="compositionally biased region" description="Low complexity" evidence="1">
    <location>
        <begin position="14"/>
        <end position="25"/>
    </location>
</feature>
<dbReference type="PROSITE" id="PS51499">
    <property type="entry name" value="APO"/>
    <property type="match status" value="2"/>
</dbReference>
<gene>
    <name evidence="4" type="primary">LOC109719569</name>
</gene>
<dbReference type="Proteomes" id="UP000515123">
    <property type="component" value="Linkage group 13"/>
</dbReference>
<evidence type="ECO:0000313" key="3">
    <source>
        <dbReference type="Proteomes" id="UP000515123"/>
    </source>
</evidence>
<feature type="domain" description="APO" evidence="2">
    <location>
        <begin position="224"/>
        <end position="309"/>
    </location>
</feature>
<evidence type="ECO:0000259" key="2">
    <source>
        <dbReference type="PROSITE" id="PS51499"/>
    </source>
</evidence>
<evidence type="ECO:0000313" key="4">
    <source>
        <dbReference type="RefSeq" id="XP_020101921.1"/>
    </source>
</evidence>
<keyword evidence="3" id="KW-1185">Reference proteome</keyword>
<protein>
    <submittedName>
        <fullName evidence="4">APO protein 2, chloroplastic-like isoform X1</fullName>
    </submittedName>
</protein>
<feature type="domain" description="APO" evidence="2">
    <location>
        <begin position="394"/>
        <end position="478"/>
    </location>
</feature>
<name>A0A6P5FZX8_ANACO</name>
<dbReference type="InterPro" id="IPR023342">
    <property type="entry name" value="APO_dom"/>
</dbReference>
<feature type="region of interest" description="Disordered" evidence="1">
    <location>
        <begin position="1"/>
        <end position="65"/>
    </location>
</feature>
<sequence length="501" mass="56255">MRAGVYLTRPSPSPSSSSSSSSFPINPNPPPRPRHVSSSSLNPLLSYPSSKRTPPPLAGALRRRGARPLLGGAPLRRFCGLRRSESASIDSPFENEVKEQLDALEITVKDGQKHGRCVRVPAHNICQAHPNSLVVRSNHPQNADLPPYYSKREKKPFPIPIVELRRAARERLKKAKGKPRRPTLPPRNGMLVRSLIPVAYEVMNARISLSNNLRRLMKVVPVQACKHCNEIHVGSTGHPFKTCRGMQSDHRKGQHEWTRASLEDVFVPIEAYHLFDRLGKRISHEERFSIPRIPAIVELCIQAGVDLPDLPTKRRRKPVIRVGKSEIIDADEDDLPDPEPDKHKKPIIHEIPESEIFPPSNSEETTSLSKETLEGWETLREGADRLMRKYAVRVCGYCPEVHVGPSGHKAQNCGAFKHQQRNGQHGWQAAVLDDLIPPRYVWHMPESGEELQRELRNFYGQAPAVVEICMQGGAEVPEKYKATMRLDVGIPASLREAEMVV</sequence>